<dbReference type="Pfam" id="PF00350">
    <property type="entry name" value="Dynamin_N"/>
    <property type="match status" value="1"/>
</dbReference>
<dbReference type="GO" id="GO:0016020">
    <property type="term" value="C:membrane"/>
    <property type="evidence" value="ECO:0007669"/>
    <property type="project" value="UniProtKB-SubCell"/>
</dbReference>
<sequence>MKIAPNQRKELDFLAETLDTLVKVGGRETRDTFRDLKTKVDAWAARVAVIGQVKAGKSTFVNALLHQHDFLPSDVNPWTSVVTNIRINVPGDPLSGARFEFFEEQDWDEIVNGGSKIRELTEKLLPGFDTDLLRRQSDEMRDRAQRRLGKHYHTLLGSHHDYDYLTPDMLKRYVCAGPGSDDGLGRDALGRYASLTKVANVYMKVPGFEVPTIITDTPGVNDPFLVRDEFTCRSLDKSDVFVMVLSAHQPLTDVDIALIRILAEQDGKEVVIFVNRIDELDDYASEVPRVMADVSTRLRQAIPDIEFRITAGSAYMADLVLREDERAEAARARLDTEELAAYLRATIGTVPSHRDDRLALASGMDRLRATLSEVIDGGNGGRYLRRLREDIRAEISGAQFAAKRERDSLQLQIESVRFDVAHDAVNELQAEIDGIDALHNRLQSHIEAAEVQIDKVISKSWSKLEGQLVTGIETFVTDQKPLLEERMFRDSMRNGSDKVIEFDVSELQSTVEGHVRRAFDKSRAGTDVALTNCLHACRQTLEDMFDDIAENVTLDQLPYDSFASTLTLSRRTLRVDMISDRGWSFWKRPSIDIDASLTALRTIAAAEMRPAVEKILAAFNEAQVERASAGLSRLQVLLRMVDAGLSERRHRLKKSKAEMERVANDVDLQRSIAQRLQGQMDILERRLLNYGSIDGALRRADLAEAA</sequence>
<evidence type="ECO:0000256" key="4">
    <source>
        <dbReference type="ARBA" id="ARBA00023134"/>
    </source>
</evidence>
<comment type="caution">
    <text evidence="7">The sequence shown here is derived from an EMBL/GenBank/DDBJ whole genome shotgun (WGS) entry which is preliminary data.</text>
</comment>
<evidence type="ECO:0000256" key="3">
    <source>
        <dbReference type="ARBA" id="ARBA00022801"/>
    </source>
</evidence>
<dbReference type="PANTHER" id="PTHR10465">
    <property type="entry name" value="TRANSMEMBRANE GTPASE FZO1"/>
    <property type="match status" value="1"/>
</dbReference>
<reference evidence="7" key="2">
    <citation type="submission" date="2020-09" db="EMBL/GenBank/DDBJ databases">
        <authorList>
            <person name="Sun Q."/>
            <person name="Zhou Y."/>
        </authorList>
    </citation>
    <scope>NUCLEOTIDE SEQUENCE</scope>
    <source>
        <strain evidence="7">CGMCC 1.15762</strain>
    </source>
</reference>
<dbReference type="InterPro" id="IPR027094">
    <property type="entry name" value="Mitofusin_fam"/>
</dbReference>
<protein>
    <recommendedName>
        <fullName evidence="6">Dynamin N-terminal domain-containing protein</fullName>
    </recommendedName>
</protein>
<keyword evidence="4" id="KW-0342">GTP-binding</keyword>
<reference evidence="7" key="1">
    <citation type="journal article" date="2014" name="Int. J. Syst. Evol. Microbiol.">
        <title>Complete genome sequence of Corynebacterium casei LMG S-19264T (=DSM 44701T), isolated from a smear-ripened cheese.</title>
        <authorList>
            <consortium name="US DOE Joint Genome Institute (JGI-PGF)"/>
            <person name="Walter F."/>
            <person name="Albersmeier A."/>
            <person name="Kalinowski J."/>
            <person name="Ruckert C."/>
        </authorList>
    </citation>
    <scope>NUCLEOTIDE SEQUENCE</scope>
    <source>
        <strain evidence="7">CGMCC 1.15762</strain>
    </source>
</reference>
<evidence type="ECO:0000259" key="6">
    <source>
        <dbReference type="Pfam" id="PF00350"/>
    </source>
</evidence>
<dbReference type="InterPro" id="IPR045063">
    <property type="entry name" value="Dynamin_N"/>
</dbReference>
<evidence type="ECO:0000313" key="8">
    <source>
        <dbReference type="Proteomes" id="UP000617145"/>
    </source>
</evidence>
<evidence type="ECO:0000256" key="2">
    <source>
        <dbReference type="ARBA" id="ARBA00022741"/>
    </source>
</evidence>
<keyword evidence="5" id="KW-0472">Membrane</keyword>
<dbReference type="PANTHER" id="PTHR10465:SF0">
    <property type="entry name" value="SARCALUMENIN"/>
    <property type="match status" value="1"/>
</dbReference>
<dbReference type="Gene3D" id="3.40.50.300">
    <property type="entry name" value="P-loop containing nucleotide triphosphate hydrolases"/>
    <property type="match status" value="1"/>
</dbReference>
<dbReference type="GO" id="GO:0008053">
    <property type="term" value="P:mitochondrial fusion"/>
    <property type="evidence" value="ECO:0007669"/>
    <property type="project" value="TreeGrafter"/>
</dbReference>
<dbReference type="GO" id="GO:0005525">
    <property type="term" value="F:GTP binding"/>
    <property type="evidence" value="ECO:0007669"/>
    <property type="project" value="UniProtKB-KW"/>
</dbReference>
<keyword evidence="3" id="KW-0378">Hydrolase</keyword>
<keyword evidence="2" id="KW-0547">Nucleotide-binding</keyword>
<evidence type="ECO:0000256" key="1">
    <source>
        <dbReference type="ARBA" id="ARBA00004370"/>
    </source>
</evidence>
<evidence type="ECO:0000256" key="5">
    <source>
        <dbReference type="ARBA" id="ARBA00023136"/>
    </source>
</evidence>
<proteinExistence type="predicted"/>
<evidence type="ECO:0000313" key="7">
    <source>
        <dbReference type="EMBL" id="GGG63654.1"/>
    </source>
</evidence>
<dbReference type="InterPro" id="IPR027417">
    <property type="entry name" value="P-loop_NTPase"/>
</dbReference>
<comment type="subcellular location">
    <subcellularLocation>
        <location evidence="1">Membrane</location>
    </subcellularLocation>
</comment>
<gene>
    <name evidence="7" type="ORF">GCM10011415_07650</name>
</gene>
<dbReference type="GO" id="GO:0003924">
    <property type="term" value="F:GTPase activity"/>
    <property type="evidence" value="ECO:0007669"/>
    <property type="project" value="InterPro"/>
</dbReference>
<dbReference type="EMBL" id="BMJV01000001">
    <property type="protein sequence ID" value="GGG63654.1"/>
    <property type="molecule type" value="Genomic_DNA"/>
</dbReference>
<dbReference type="RefSeq" id="WP_188788869.1">
    <property type="nucleotide sequence ID" value="NZ_BMJV01000001.1"/>
</dbReference>
<keyword evidence="8" id="KW-1185">Reference proteome</keyword>
<feature type="domain" description="Dynamin N-terminal" evidence="6">
    <location>
        <begin position="47"/>
        <end position="275"/>
    </location>
</feature>
<dbReference type="Proteomes" id="UP000617145">
    <property type="component" value="Unassembled WGS sequence"/>
</dbReference>
<organism evidence="7 8">
    <name type="scientific">Salipiger pallidus</name>
    <dbReference type="NCBI Taxonomy" id="1775170"/>
    <lineage>
        <taxon>Bacteria</taxon>
        <taxon>Pseudomonadati</taxon>
        <taxon>Pseudomonadota</taxon>
        <taxon>Alphaproteobacteria</taxon>
        <taxon>Rhodobacterales</taxon>
        <taxon>Roseobacteraceae</taxon>
        <taxon>Salipiger</taxon>
    </lineage>
</organism>
<accession>A0A8J2ZHM4</accession>
<name>A0A8J2ZHM4_9RHOB</name>
<dbReference type="SUPFAM" id="SSF52540">
    <property type="entry name" value="P-loop containing nucleoside triphosphate hydrolases"/>
    <property type="match status" value="1"/>
</dbReference>
<dbReference type="AlphaFoldDB" id="A0A8J2ZHM4"/>